<name>W7YD67_9BACT</name>
<keyword evidence="1" id="KW-0812">Transmembrane</keyword>
<dbReference type="PANTHER" id="PTHR32063:SF0">
    <property type="entry name" value="SWARMING MOTILITY PROTEIN SWRC"/>
    <property type="match status" value="1"/>
</dbReference>
<dbReference type="GO" id="GO:0042910">
    <property type="term" value="F:xenobiotic transmembrane transporter activity"/>
    <property type="evidence" value="ECO:0007669"/>
    <property type="project" value="TreeGrafter"/>
</dbReference>
<reference evidence="2 3" key="1">
    <citation type="journal article" date="2014" name="Genome Announc.">
        <title>Draft Genome Sequence of Cytophaga fermentans JCM 21142T, a Facultative Anaerobe Isolated from Marine Mud.</title>
        <authorList>
            <person name="Starns D."/>
            <person name="Oshima K."/>
            <person name="Suda W."/>
            <person name="Iino T."/>
            <person name="Yuki M."/>
            <person name="Inoue J."/>
            <person name="Kitamura K."/>
            <person name="Iida T."/>
            <person name="Darby A."/>
            <person name="Hattori M."/>
            <person name="Ohkuma M."/>
        </authorList>
    </citation>
    <scope>NUCLEOTIDE SEQUENCE [LARGE SCALE GENOMIC DNA]</scope>
    <source>
        <strain evidence="2 3">JCM 21142</strain>
    </source>
</reference>
<evidence type="ECO:0000256" key="1">
    <source>
        <dbReference type="SAM" id="Phobius"/>
    </source>
</evidence>
<dbReference type="Gene3D" id="1.20.1640.10">
    <property type="entry name" value="Multidrug efflux transporter AcrB transmembrane domain"/>
    <property type="match status" value="1"/>
</dbReference>
<comment type="caution">
    <text evidence="2">The sequence shown here is derived from an EMBL/GenBank/DDBJ whole genome shotgun (WGS) entry which is preliminary data.</text>
</comment>
<dbReference type="GO" id="GO:0005886">
    <property type="term" value="C:plasma membrane"/>
    <property type="evidence" value="ECO:0007669"/>
    <property type="project" value="TreeGrafter"/>
</dbReference>
<dbReference type="EMBL" id="BAMD01000009">
    <property type="protein sequence ID" value="GAF02421.1"/>
    <property type="molecule type" value="Genomic_DNA"/>
</dbReference>
<dbReference type="SUPFAM" id="SSF82866">
    <property type="entry name" value="Multidrug efflux transporter AcrB transmembrane domain"/>
    <property type="match status" value="1"/>
</dbReference>
<keyword evidence="3" id="KW-1185">Reference proteome</keyword>
<feature type="transmembrane region" description="Helical" evidence="1">
    <location>
        <begin position="104"/>
        <end position="130"/>
    </location>
</feature>
<evidence type="ECO:0000313" key="2">
    <source>
        <dbReference type="EMBL" id="GAF02421.1"/>
    </source>
</evidence>
<keyword evidence="1" id="KW-0472">Membrane</keyword>
<gene>
    <name evidence="2" type="ORF">JCM21142_31055</name>
</gene>
<dbReference type="Proteomes" id="UP000019402">
    <property type="component" value="Unassembled WGS sequence"/>
</dbReference>
<proteinExistence type="predicted"/>
<dbReference type="Pfam" id="PF00873">
    <property type="entry name" value="ACR_tran"/>
    <property type="match status" value="1"/>
</dbReference>
<evidence type="ECO:0000313" key="3">
    <source>
        <dbReference type="Proteomes" id="UP000019402"/>
    </source>
</evidence>
<dbReference type="AlphaFoldDB" id="W7YD67"/>
<organism evidence="2 3">
    <name type="scientific">Saccharicrinis fermentans DSM 9555 = JCM 21142</name>
    <dbReference type="NCBI Taxonomy" id="869213"/>
    <lineage>
        <taxon>Bacteria</taxon>
        <taxon>Pseudomonadati</taxon>
        <taxon>Bacteroidota</taxon>
        <taxon>Bacteroidia</taxon>
        <taxon>Marinilabiliales</taxon>
        <taxon>Marinilabiliaceae</taxon>
        <taxon>Saccharicrinis</taxon>
    </lineage>
</organism>
<sequence length="189" mass="21045">MILITQFNSAIKPLIILGTVLLSTIGVFMGLATFKMDFVILMTGVGIVSLAGIVVNNGIVLIDYIDILRKEKKKEKGLKEYQRLPMEDEVECIIKGGKTRLRPVLLTAITTILGLVPLATGFNFDFFGLLNELNPHIYFGGDNADFWSPMSWTVIFGLSTSTVLTLIMSPVMFLVAVRLRNRLFSEKKE</sequence>
<dbReference type="eggNOG" id="COG0841">
    <property type="taxonomic scope" value="Bacteria"/>
</dbReference>
<accession>W7YD67</accession>
<feature type="transmembrane region" description="Helical" evidence="1">
    <location>
        <begin position="38"/>
        <end position="65"/>
    </location>
</feature>
<dbReference type="PANTHER" id="PTHR32063">
    <property type="match status" value="1"/>
</dbReference>
<feature type="transmembrane region" description="Helical" evidence="1">
    <location>
        <begin position="12"/>
        <end position="32"/>
    </location>
</feature>
<protein>
    <submittedName>
        <fullName evidence="2">Multidrug transporter MdtC</fullName>
    </submittedName>
</protein>
<keyword evidence="1" id="KW-1133">Transmembrane helix</keyword>
<feature type="transmembrane region" description="Helical" evidence="1">
    <location>
        <begin position="150"/>
        <end position="177"/>
    </location>
</feature>
<dbReference type="InterPro" id="IPR001036">
    <property type="entry name" value="Acrflvin-R"/>
</dbReference>